<dbReference type="KEGG" id="cpat:CLPA_c34570"/>
<dbReference type="Proteomes" id="UP000028042">
    <property type="component" value="Unassembled WGS sequence"/>
</dbReference>
<dbReference type="KEGG" id="cpae:CPAST_c34570"/>
<evidence type="ECO:0000313" key="3">
    <source>
        <dbReference type="EMBL" id="AJA53506.1"/>
    </source>
</evidence>
<dbReference type="SUPFAM" id="SSF53187">
    <property type="entry name" value="Zn-dependent exopeptidases"/>
    <property type="match status" value="1"/>
</dbReference>
<dbReference type="PANTHER" id="PTHR30404:SF0">
    <property type="entry name" value="N-ACETYLMURAMOYL-L-ALANINE AMIDASE AMIC"/>
    <property type="match status" value="1"/>
</dbReference>
<dbReference type="InterPro" id="IPR036365">
    <property type="entry name" value="PGBD-like_sf"/>
</dbReference>
<feature type="domain" description="MurNAc-LAA" evidence="2">
    <location>
        <begin position="66"/>
        <end position="168"/>
    </location>
</feature>
<dbReference type="InterPro" id="IPR002477">
    <property type="entry name" value="Peptidoglycan-bd-like"/>
</dbReference>
<dbReference type="GeneID" id="93076324"/>
<organism evidence="3 6">
    <name type="scientific">Clostridium pasteurianum DSM 525 = ATCC 6013</name>
    <dbReference type="NCBI Taxonomy" id="1262449"/>
    <lineage>
        <taxon>Bacteria</taxon>
        <taxon>Bacillati</taxon>
        <taxon>Bacillota</taxon>
        <taxon>Clostridia</taxon>
        <taxon>Eubacteriales</taxon>
        <taxon>Clostridiaceae</taxon>
        <taxon>Clostridium</taxon>
    </lineage>
</organism>
<keyword evidence="6" id="KW-1185">Reference proteome</keyword>
<dbReference type="EMBL" id="CP009268">
    <property type="protein sequence ID" value="AJA53506.1"/>
    <property type="molecule type" value="Genomic_DNA"/>
</dbReference>
<dbReference type="GO" id="GO:0008745">
    <property type="term" value="F:N-acetylmuramoyl-L-alanine amidase activity"/>
    <property type="evidence" value="ECO:0007669"/>
    <property type="project" value="InterPro"/>
</dbReference>
<dbReference type="GO" id="GO:0030288">
    <property type="term" value="C:outer membrane-bounded periplasmic space"/>
    <property type="evidence" value="ECO:0007669"/>
    <property type="project" value="TreeGrafter"/>
</dbReference>
<reference evidence="4" key="2">
    <citation type="submission" date="2015-10" db="EMBL/GenBank/DDBJ databases">
        <title>Improved Draft Genome Sequence of Clostridium pasteurianum Strain ATCC 6013 (DSM 525) Using a Hybrid Next-Generation Sequencing Approach.</title>
        <authorList>
            <person name="Pyne M.E."/>
            <person name="Utturkar S.M."/>
            <person name="Brown S.D."/>
            <person name="Moo-Young M."/>
            <person name="Chung D.A."/>
            <person name="Chou P.C."/>
        </authorList>
    </citation>
    <scope>NUCLEOTIDE SEQUENCE</scope>
    <source>
        <strain evidence="4">ATCC 6013</strain>
    </source>
</reference>
<evidence type="ECO:0000259" key="2">
    <source>
        <dbReference type="SMART" id="SM00646"/>
    </source>
</evidence>
<dbReference type="SUPFAM" id="SSF47090">
    <property type="entry name" value="PGBD-like"/>
    <property type="match status" value="1"/>
</dbReference>
<dbReference type="Gene3D" id="1.10.101.10">
    <property type="entry name" value="PGBD-like superfamily/PGBD"/>
    <property type="match status" value="1"/>
</dbReference>
<protein>
    <submittedName>
        <fullName evidence="4">Cell wall hydrolase/autolysin</fullName>
    </submittedName>
    <submittedName>
        <fullName evidence="3">N-acetylmuramoyl-L-alanine amidase</fullName>
    </submittedName>
</protein>
<reference evidence="3 6" key="1">
    <citation type="journal article" date="2015" name="Genome Announc.">
        <title>Complete Genome Sequence of the Nitrogen-Fixing and Solvent-Producing Clostridium pasteurianum DSM 525.</title>
        <authorList>
            <person name="Poehlein A."/>
            <person name="Grosse-Honebrink A."/>
            <person name="Zhang Y."/>
            <person name="Minton N.P."/>
            <person name="Daniel R."/>
        </authorList>
    </citation>
    <scope>NUCLEOTIDE SEQUENCE [LARGE SCALE GENOMIC DNA]</scope>
    <source>
        <strain evidence="3">DSM 525</strain>
        <strain evidence="6">DSM 525 / ATCC 6013</strain>
    </source>
</reference>
<accession>A0A0H3JAG1</accession>
<dbReference type="Pfam" id="PF01520">
    <property type="entry name" value="Amidase_3"/>
    <property type="match status" value="1"/>
</dbReference>
<reference evidence="4 5" key="3">
    <citation type="journal article" name="Genome Announc.">
        <title>Improved Draft Genome Sequence of Clostridium pasteurianum Strain ATCC 6013 (DSM 525) Using a Hybrid Next-Generation Sequencing Approach.</title>
        <authorList>
            <person name="Pyne M.E."/>
            <person name="Utturkar S."/>
            <person name="Brown S.D."/>
            <person name="Moo-Young M."/>
            <person name="Chung D.A."/>
            <person name="Chou C.P."/>
        </authorList>
    </citation>
    <scope>NUCLEOTIDE SEQUENCE [LARGE SCALE GENOMIC DNA]</scope>
    <source>
        <strain evidence="4 5">ATCC 6013</strain>
    </source>
</reference>
<dbReference type="EMBL" id="JPGY02000001">
    <property type="protein sequence ID" value="KRU14469.1"/>
    <property type="molecule type" value="Genomic_DNA"/>
</dbReference>
<evidence type="ECO:0000313" key="6">
    <source>
        <dbReference type="Proteomes" id="UP000030905"/>
    </source>
</evidence>
<dbReference type="InterPro" id="IPR002508">
    <property type="entry name" value="MurNAc-LAA_cat"/>
</dbReference>
<evidence type="ECO:0000313" key="4">
    <source>
        <dbReference type="EMBL" id="KRU14469.1"/>
    </source>
</evidence>
<sequence length="273" mass="29513">MIISYDFGHMANGADTSANGIVYEYAEIRRYAPVAIQVLEQAGHKCINCTPIQSGISLNESLAYRVNKANASGSQLHLCFHINAFDGSVHGAEVEIASDAGARYGESVLTEICKLGFTRRGVNRPSLYVTKHTNMTAILIEPFFCDNAEDCKIYNPVTLGNAIAKGVLNVIGGNYKPLDNGAFAPQQININNIQGSVSMNPIRMGENSPRVRLLQSILSVLIGGISIDGDFGQGTYNAVVRYQKIMGISADGIVGNQTIDTLLNDLRHGWFKA</sequence>
<dbReference type="Proteomes" id="UP000030905">
    <property type="component" value="Chromosome"/>
</dbReference>
<dbReference type="PANTHER" id="PTHR30404">
    <property type="entry name" value="N-ACETYLMURAMOYL-L-ALANINE AMIDASE"/>
    <property type="match status" value="1"/>
</dbReference>
<dbReference type="SMART" id="SM00646">
    <property type="entry name" value="Ami_3"/>
    <property type="match status" value="1"/>
</dbReference>
<proteinExistence type="predicted"/>
<dbReference type="eggNOG" id="COG0860">
    <property type="taxonomic scope" value="Bacteria"/>
</dbReference>
<keyword evidence="1 4" id="KW-0378">Hydrolase</keyword>
<evidence type="ECO:0000313" key="5">
    <source>
        <dbReference type="Proteomes" id="UP000028042"/>
    </source>
</evidence>
<dbReference type="PATRIC" id="fig|1262449.3.peg.2600"/>
<dbReference type="GO" id="GO:0009253">
    <property type="term" value="P:peptidoglycan catabolic process"/>
    <property type="evidence" value="ECO:0007669"/>
    <property type="project" value="InterPro"/>
</dbReference>
<dbReference type="InterPro" id="IPR050695">
    <property type="entry name" value="N-acetylmuramoyl_amidase_3"/>
</dbReference>
<name>A0A0H3JAG1_CLOPA</name>
<dbReference type="RefSeq" id="WP_003445974.1">
    <property type="nucleotide sequence ID" value="NZ_ANZB01000008.1"/>
</dbReference>
<evidence type="ECO:0000256" key="1">
    <source>
        <dbReference type="ARBA" id="ARBA00022801"/>
    </source>
</evidence>
<gene>
    <name evidence="3" type="ORF">CLPA_c34570</name>
    <name evidence="4" type="ORF">CP6013_03727</name>
</gene>
<dbReference type="Pfam" id="PF01471">
    <property type="entry name" value="PG_binding_1"/>
    <property type="match status" value="1"/>
</dbReference>
<dbReference type="AlphaFoldDB" id="A0A0H3JAG1"/>
<dbReference type="Gene3D" id="3.40.630.40">
    <property type="entry name" value="Zn-dependent exopeptidases"/>
    <property type="match status" value="1"/>
</dbReference>
<dbReference type="CDD" id="cd02696">
    <property type="entry name" value="MurNAc-LAA"/>
    <property type="match status" value="1"/>
</dbReference>
<dbReference type="InterPro" id="IPR036366">
    <property type="entry name" value="PGBDSf"/>
</dbReference>